<protein>
    <recommendedName>
        <fullName evidence="12">HAMP domain-containing protein</fullName>
    </recommendedName>
</protein>
<keyword evidence="1" id="KW-0145">Chemotaxis</keyword>
<feature type="domain" description="Methyl-accepting transducer" evidence="7">
    <location>
        <begin position="376"/>
        <end position="591"/>
    </location>
</feature>
<feature type="transmembrane region" description="Helical" evidence="6">
    <location>
        <begin position="297"/>
        <end position="317"/>
    </location>
</feature>
<dbReference type="Pfam" id="PF00015">
    <property type="entry name" value="MCPsignal"/>
    <property type="match status" value="1"/>
</dbReference>
<dbReference type="EMBL" id="AP026709">
    <property type="protein sequence ID" value="BDQ38042.1"/>
    <property type="molecule type" value="Genomic_DNA"/>
</dbReference>
<reference evidence="10 11" key="1">
    <citation type="submission" date="2022-08" db="EMBL/GenBank/DDBJ databases">
        <title>Genome Sequence of the sulphate-reducing bacterium, Pseudodesulfovibrio sp. SYK.</title>
        <authorList>
            <person name="Kondo R."/>
            <person name="Kataoka T."/>
        </authorList>
    </citation>
    <scope>NUCLEOTIDE SEQUENCE [LARGE SCALE GENOMIC DNA]</scope>
    <source>
        <strain evidence="10 11">SYK</strain>
    </source>
</reference>
<evidence type="ECO:0000313" key="11">
    <source>
        <dbReference type="Proteomes" id="UP001317742"/>
    </source>
</evidence>
<accession>A0ABM8B322</accession>
<dbReference type="InterPro" id="IPR004090">
    <property type="entry name" value="Chemotax_Me-accpt_rcpt"/>
</dbReference>
<feature type="region of interest" description="Disordered" evidence="5">
    <location>
        <begin position="384"/>
        <end position="445"/>
    </location>
</feature>
<feature type="domain" description="HBM" evidence="9">
    <location>
        <begin position="38"/>
        <end position="292"/>
    </location>
</feature>
<dbReference type="Gene3D" id="1.20.1440.210">
    <property type="match status" value="1"/>
</dbReference>
<evidence type="ECO:0000256" key="1">
    <source>
        <dbReference type="ARBA" id="ARBA00022500"/>
    </source>
</evidence>
<dbReference type="CDD" id="cd06225">
    <property type="entry name" value="HAMP"/>
    <property type="match status" value="1"/>
</dbReference>
<dbReference type="Proteomes" id="UP001317742">
    <property type="component" value="Chromosome"/>
</dbReference>
<proteinExistence type="inferred from homology"/>
<dbReference type="Gene3D" id="1.10.287.950">
    <property type="entry name" value="Methyl-accepting chemotaxis protein"/>
    <property type="match status" value="1"/>
</dbReference>
<dbReference type="SMART" id="SM00304">
    <property type="entry name" value="HAMP"/>
    <property type="match status" value="1"/>
</dbReference>
<dbReference type="InterPro" id="IPR003660">
    <property type="entry name" value="HAMP_dom"/>
</dbReference>
<keyword evidence="11" id="KW-1185">Reference proteome</keyword>
<dbReference type="PANTHER" id="PTHR43531">
    <property type="entry name" value="PROTEIN ICFG"/>
    <property type="match status" value="1"/>
</dbReference>
<comment type="similarity">
    <text evidence="2">Belongs to the methyl-accepting chemotaxis (MCP) protein family.</text>
</comment>
<dbReference type="InterPro" id="IPR051310">
    <property type="entry name" value="MCP_chemotaxis"/>
</dbReference>
<dbReference type="PRINTS" id="PR00260">
    <property type="entry name" value="CHEMTRNSDUCR"/>
</dbReference>
<keyword evidence="6" id="KW-1133">Transmembrane helix</keyword>
<gene>
    <name evidence="10" type="ORF">SYK_24020</name>
</gene>
<sequence length="658" mass="71593">MLNNLKLGIKLSLGFGLVLLLTALVAVIGINGMQNVQNRVDKADDVNRLVRFILESRIQEKNFMLKHTPEAVEKHAETLKKMQDQTQTTNKKFNHQVNKDQMAQVAKAAEEYEKAFATYLKLDEKNILALKGMVAAAQKALDKTEELRAKQQEQLSLLIASDNTPSRILEDKLIKTNDANAMVKRFLNARMNAKDFMANRDSSSLEKSRENLKNILKQAETLKSRFKDQTNIRQIGEVENALDDYLKELNKFATDSRQQNQAEKDMISAAQKADEICRAARADQKAKMLDDIHSANITSIITAATALILGILAAFFLTKAITKPISMGVSFAKNMSEGDFTNTLDINQKDEVGMLAKALNDMVTKLRAVVADVEIATNNVATGSEELSASSETLSQGATEQAASIEEVSSSMEQMASNISQNAENATETETLATKAAADAKESGSAVNQTVNAMKSIAEKISIIEEIARQTNLLALNAAIEAARAGEHGKGFAVVAAEVRKLAERSGSAAAEISELSSSSVRIADKAEEMLHALVPDIEKTASLVQEISSSSNEQNAGTTQINLAISQLDMVIQQNASASEEMASTSEELSAQGQTLQATMSFFKVDEQSHNKSATVVTRTSRRTNALPAPSRHTKEAMPEPTGIAIAMDSDEGYERF</sequence>
<evidence type="ECO:0008006" key="12">
    <source>
        <dbReference type="Google" id="ProtNLM"/>
    </source>
</evidence>
<dbReference type="PROSITE" id="PS51753">
    <property type="entry name" value="HBM"/>
    <property type="match status" value="1"/>
</dbReference>
<keyword evidence="6" id="KW-0472">Membrane</keyword>
<keyword evidence="6" id="KW-0812">Transmembrane</keyword>
<evidence type="ECO:0000259" key="9">
    <source>
        <dbReference type="PROSITE" id="PS51753"/>
    </source>
</evidence>
<feature type="coiled-coil region" evidence="4">
    <location>
        <begin position="202"/>
        <end position="229"/>
    </location>
</feature>
<dbReference type="InterPro" id="IPR032255">
    <property type="entry name" value="HBM"/>
</dbReference>
<dbReference type="RefSeq" id="WP_281760550.1">
    <property type="nucleotide sequence ID" value="NZ_AP026709.1"/>
</dbReference>
<keyword evidence="3" id="KW-0807">Transducer</keyword>
<feature type="region of interest" description="Disordered" evidence="5">
    <location>
        <begin position="614"/>
        <end position="658"/>
    </location>
</feature>
<evidence type="ECO:0000256" key="6">
    <source>
        <dbReference type="SAM" id="Phobius"/>
    </source>
</evidence>
<feature type="domain" description="HAMP" evidence="8">
    <location>
        <begin position="319"/>
        <end position="371"/>
    </location>
</feature>
<evidence type="ECO:0000256" key="3">
    <source>
        <dbReference type="PROSITE-ProRule" id="PRU00284"/>
    </source>
</evidence>
<feature type="compositionally biased region" description="Low complexity" evidence="5">
    <location>
        <begin position="422"/>
        <end position="437"/>
    </location>
</feature>
<dbReference type="SMART" id="SM00283">
    <property type="entry name" value="MA"/>
    <property type="match status" value="1"/>
</dbReference>
<feature type="compositionally biased region" description="Polar residues" evidence="5">
    <location>
        <begin position="396"/>
        <end position="421"/>
    </location>
</feature>
<evidence type="ECO:0000259" key="7">
    <source>
        <dbReference type="PROSITE" id="PS50111"/>
    </source>
</evidence>
<evidence type="ECO:0000256" key="5">
    <source>
        <dbReference type="SAM" id="MobiDB-lite"/>
    </source>
</evidence>
<name>A0ABM8B322_9BACT</name>
<feature type="compositionally biased region" description="Low complexity" evidence="5">
    <location>
        <begin position="384"/>
        <end position="395"/>
    </location>
</feature>
<evidence type="ECO:0000259" key="8">
    <source>
        <dbReference type="PROSITE" id="PS50885"/>
    </source>
</evidence>
<keyword evidence="4" id="KW-0175">Coiled coil</keyword>
<dbReference type="InterPro" id="IPR004089">
    <property type="entry name" value="MCPsignal_dom"/>
</dbReference>
<organism evidence="10 11">
    <name type="scientific">Pseudodesulfovibrio nedwellii</name>
    <dbReference type="NCBI Taxonomy" id="2973072"/>
    <lineage>
        <taxon>Bacteria</taxon>
        <taxon>Pseudomonadati</taxon>
        <taxon>Thermodesulfobacteriota</taxon>
        <taxon>Desulfovibrionia</taxon>
        <taxon>Desulfovibrionales</taxon>
        <taxon>Desulfovibrionaceae</taxon>
    </lineage>
</organism>
<dbReference type="PROSITE" id="PS50885">
    <property type="entry name" value="HAMP"/>
    <property type="match status" value="1"/>
</dbReference>
<dbReference type="Pfam" id="PF00672">
    <property type="entry name" value="HAMP"/>
    <property type="match status" value="1"/>
</dbReference>
<dbReference type="SMART" id="SM01358">
    <property type="entry name" value="HBM"/>
    <property type="match status" value="1"/>
</dbReference>
<evidence type="ECO:0000313" key="10">
    <source>
        <dbReference type="EMBL" id="BDQ38042.1"/>
    </source>
</evidence>
<dbReference type="PROSITE" id="PS50111">
    <property type="entry name" value="CHEMOTAXIS_TRANSDUC_2"/>
    <property type="match status" value="1"/>
</dbReference>
<evidence type="ECO:0000256" key="4">
    <source>
        <dbReference type="SAM" id="Coils"/>
    </source>
</evidence>
<dbReference type="SUPFAM" id="SSF58104">
    <property type="entry name" value="Methyl-accepting chemotaxis protein (MCP) signaling domain"/>
    <property type="match status" value="1"/>
</dbReference>
<evidence type="ECO:0000256" key="2">
    <source>
        <dbReference type="ARBA" id="ARBA00029447"/>
    </source>
</evidence>
<dbReference type="PANTHER" id="PTHR43531:SF11">
    <property type="entry name" value="METHYL-ACCEPTING CHEMOTAXIS PROTEIN 3"/>
    <property type="match status" value="1"/>
</dbReference>